<organism evidence="2 3">
    <name type="scientific">Amycolatopsis regifaucium</name>
    <dbReference type="NCBI Taxonomy" id="546365"/>
    <lineage>
        <taxon>Bacteria</taxon>
        <taxon>Bacillati</taxon>
        <taxon>Actinomycetota</taxon>
        <taxon>Actinomycetes</taxon>
        <taxon>Pseudonocardiales</taxon>
        <taxon>Pseudonocardiaceae</taxon>
        <taxon>Amycolatopsis</taxon>
    </lineage>
</organism>
<dbReference type="Proteomes" id="UP000186883">
    <property type="component" value="Unassembled WGS sequence"/>
</dbReference>
<evidence type="ECO:0008006" key="4">
    <source>
        <dbReference type="Google" id="ProtNLM"/>
    </source>
</evidence>
<protein>
    <recommendedName>
        <fullName evidence="4">DUF3558 domain-containing protein</fullName>
    </recommendedName>
</protein>
<reference evidence="2" key="1">
    <citation type="submission" date="2016-11" db="EMBL/GenBank/DDBJ databases">
        <title>Genome sequencing of Amycolatopsis regifaucium.</title>
        <authorList>
            <person name="Mayilraj S."/>
            <person name="Kaur N."/>
        </authorList>
    </citation>
    <scope>NUCLEOTIDE SEQUENCE [LARGE SCALE GENOMIC DNA]</scope>
    <source>
        <strain evidence="2">GY080</strain>
    </source>
</reference>
<dbReference type="PROSITE" id="PS51257">
    <property type="entry name" value="PROKAR_LIPOPROTEIN"/>
    <property type="match status" value="1"/>
</dbReference>
<dbReference type="InterPro" id="IPR024520">
    <property type="entry name" value="DUF3558"/>
</dbReference>
<dbReference type="EMBL" id="LOBU02000024">
    <property type="protein sequence ID" value="OKA04054.1"/>
    <property type="molecule type" value="Genomic_DNA"/>
</dbReference>
<dbReference type="Pfam" id="PF12079">
    <property type="entry name" value="DUF3558"/>
    <property type="match status" value="1"/>
</dbReference>
<gene>
    <name evidence="2" type="ORF">ATP06_0233030</name>
</gene>
<feature type="region of interest" description="Disordered" evidence="1">
    <location>
        <begin position="23"/>
        <end position="50"/>
    </location>
</feature>
<name>A0ABX3DHV5_9PSEU</name>
<evidence type="ECO:0000313" key="2">
    <source>
        <dbReference type="EMBL" id="OKA04054.1"/>
    </source>
</evidence>
<evidence type="ECO:0000256" key="1">
    <source>
        <dbReference type="SAM" id="MobiDB-lite"/>
    </source>
</evidence>
<accession>A0ABX3DHV5</accession>
<keyword evidence="3" id="KW-1185">Reference proteome</keyword>
<evidence type="ECO:0000313" key="3">
    <source>
        <dbReference type="Proteomes" id="UP000186883"/>
    </source>
</evidence>
<sequence>MRPNATILIVLTVATAALLSGCSDKKPGDPTPAPLPASSSARLPSDGAPAVTDPITNTAAVEKDPCSAIPTAEIEAIGGKVERSRTVDLSEGLNCSWLFVEAPSTLSGGLVVGNKKGLSALYAQKSTGGLTTFKPVDPIEGHPAVIYANGSEGRGTCTLAVGIRDDLVYTVIPHLSAGNPMVEDPCGMAAKVAAAAIKNFKGA</sequence>
<dbReference type="RefSeq" id="WP_063816520.1">
    <property type="nucleotide sequence ID" value="NZ_FOPQ01000007.1"/>
</dbReference>
<comment type="caution">
    <text evidence="2">The sequence shown here is derived from an EMBL/GenBank/DDBJ whole genome shotgun (WGS) entry which is preliminary data.</text>
</comment>
<proteinExistence type="predicted"/>
<feature type="compositionally biased region" description="Low complexity" evidence="1">
    <location>
        <begin position="36"/>
        <end position="45"/>
    </location>
</feature>